<gene>
    <name evidence="2" type="ordered locus">AZC_1198</name>
</gene>
<protein>
    <recommendedName>
        <fullName evidence="1">Surface antigen domain-containing protein</fullName>
    </recommendedName>
</protein>
<dbReference type="HOGENOM" id="CLU_129681_1_0_5"/>
<dbReference type="eggNOG" id="COG4520">
    <property type="taxonomic scope" value="Bacteria"/>
</dbReference>
<evidence type="ECO:0000313" key="2">
    <source>
        <dbReference type="EMBL" id="BAF87196.1"/>
    </source>
</evidence>
<keyword evidence="3" id="KW-1185">Reference proteome</keyword>
<reference evidence="3" key="2">
    <citation type="submission" date="2007-04" db="EMBL/GenBank/DDBJ databases">
        <title>Complete genome sequence of the nitrogen-fixing bacterium Azorhizobium caulinodans ORS571.</title>
        <authorList>
            <person name="Lee K.B."/>
            <person name="Backer P.D."/>
            <person name="Aono T."/>
            <person name="Liu C.T."/>
            <person name="Suzuki S."/>
            <person name="Suzuki T."/>
            <person name="Kaneko T."/>
            <person name="Yamada M."/>
            <person name="Tabata S."/>
            <person name="Kupfer D.M."/>
            <person name="Najar F.Z."/>
            <person name="Wiley G.B."/>
            <person name="Roe B."/>
            <person name="Binnewies T."/>
            <person name="Ussery D."/>
            <person name="Vereecke D."/>
            <person name="Gevers D."/>
            <person name="Holsters M."/>
            <person name="Oyaizu H."/>
        </authorList>
    </citation>
    <scope>NUCLEOTIDE SEQUENCE [LARGE SCALE GENOMIC DNA]</scope>
    <source>
        <strain evidence="3">ATCC 43989 / DSM 5975 / JCM 20966 / LMG 6465 / NBRC 14845 / NCIMB 13405 / ORS 571</strain>
    </source>
</reference>
<feature type="domain" description="Surface antigen" evidence="1">
    <location>
        <begin position="12"/>
        <end position="116"/>
    </location>
</feature>
<dbReference type="AlphaFoldDB" id="A8HRJ5"/>
<reference evidence="2 3" key="4">
    <citation type="journal article" date="2009" name="Appl. Environ. Microbiol.">
        <title>Comparative genome-wide transcriptional profiling of Azorhizobium caulinodans ORS571 grown under free-living and symbiotic conditions.</title>
        <authorList>
            <person name="Tsukada S."/>
            <person name="Aono T."/>
            <person name="Akiba N."/>
            <person name="Lee KB."/>
            <person name="Liu CT."/>
            <person name="Toyazaki H."/>
            <person name="Oyaizu H."/>
        </authorList>
    </citation>
    <scope>NUCLEOTIDE SEQUENCE [LARGE SCALE GENOMIC DNA]</scope>
    <source>
        <strain evidence="3">ATCC 43989 / DSM 5975 / JCM 20966 / LMG 6465 / NBRC 14845 / NCIMB 13405 / ORS 571</strain>
    </source>
</reference>
<dbReference type="STRING" id="438753.AZC_1198"/>
<accession>A8HRJ5</accession>
<dbReference type="InterPro" id="IPR032635">
    <property type="entry name" value="Anti_2"/>
</dbReference>
<reference evidence="2 3" key="3">
    <citation type="journal article" date="2008" name="BMC Genomics">
        <title>The genome of the versatile nitrogen fixer Azorhizobium caulinodans ORS571.</title>
        <authorList>
            <person name="Lee KB."/>
            <person name="Backer P.D."/>
            <person name="Aono T."/>
            <person name="Liu CT."/>
            <person name="Suzuki S."/>
            <person name="Suzuki T."/>
            <person name="Kaneko T."/>
            <person name="Yamada M."/>
            <person name="Tabata S."/>
            <person name="Kupfer D.M."/>
            <person name="Najar F.Z."/>
            <person name="Wiley G.B."/>
            <person name="Roe B."/>
            <person name="Binnewies T.T."/>
            <person name="Ussery D.W."/>
            <person name="D'Haeze W."/>
            <person name="Herder J.D."/>
            <person name="Gevers D."/>
            <person name="Vereecke D."/>
            <person name="Holsters M."/>
            <person name="Oyaizu H."/>
        </authorList>
    </citation>
    <scope>NUCLEOTIDE SEQUENCE [LARGE SCALE GENOMIC DNA]</scope>
    <source>
        <strain evidence="3">ATCC 43989 / DSM 5975 / JCM 20966 / LMG 6465 / NBRC 14845 / NCIMB 13405 / ORS 571</strain>
    </source>
</reference>
<reference evidence="2 3" key="1">
    <citation type="journal article" date="2007" name="Appl. Environ. Microbiol.">
        <title>Rhizobial factors required for stem nodule maturation and maintenance in Sesbania rostrata-Azorhizobium caulinodans ORS571 symbiosis.</title>
        <authorList>
            <person name="Suzuki S."/>
            <person name="Aono T."/>
            <person name="Lee KB."/>
            <person name="Suzuki T."/>
            <person name="Liu CT."/>
            <person name="Miwa H."/>
            <person name="Wakao S."/>
            <person name="Iki T."/>
            <person name="Oyaizu H."/>
        </authorList>
    </citation>
    <scope>NUCLEOTIDE SEQUENCE [LARGE SCALE GENOMIC DNA]</scope>
    <source>
        <strain evidence="3">ATCC 43989 / DSM 5975 / JCM 20966 / LMG 6465 / NBRC 14845 / NCIMB 13405 / ORS 571</strain>
    </source>
</reference>
<organism evidence="2 3">
    <name type="scientific">Azorhizobium caulinodans (strain ATCC 43989 / DSM 5975 / JCM 20966 / LMG 6465 / NBRC 14845 / NCIMB 13405 / ORS 571)</name>
    <dbReference type="NCBI Taxonomy" id="438753"/>
    <lineage>
        <taxon>Bacteria</taxon>
        <taxon>Pseudomonadati</taxon>
        <taxon>Pseudomonadota</taxon>
        <taxon>Alphaproteobacteria</taxon>
        <taxon>Hyphomicrobiales</taxon>
        <taxon>Xanthobacteraceae</taxon>
        <taxon>Azorhizobium</taxon>
    </lineage>
</organism>
<reference evidence="2 3" key="6">
    <citation type="journal article" date="2011" name="Appl. Environ. Microbiol.">
        <title>Involvement of the azorhizobial chromosome partition gene (parA) in the onset of bacteroid differentiation during Sesbania rostrata stem nodule development.</title>
        <authorList>
            <person name="Liu CT."/>
            <person name="Lee KB."/>
            <person name="Wang YS."/>
            <person name="Peng MH."/>
            <person name="Lee KT."/>
            <person name="Suzuki S."/>
            <person name="Suzuki T."/>
            <person name="Oyaizu H."/>
        </authorList>
    </citation>
    <scope>NUCLEOTIDE SEQUENCE [LARGE SCALE GENOMIC DNA]</scope>
    <source>
        <strain evidence="3">ATCC 43989 / DSM 5975 / JCM 20966 / LMG 6465 / NBRC 14845 / NCIMB 13405 / ORS 571</strain>
    </source>
</reference>
<sequence length="129" mass="13435">MALSVAGCGALIRDDDALVTGSIKPQPVSLAVPQGAPPAGIAVSDWMQAKLALEGALAAKEEGASMPWENKATGAHGTATPVGALKDNKCRDFRIGIVDHRGEHWVQGEACRDTRGITLLNQVRILGQA</sequence>
<dbReference type="Proteomes" id="UP000000270">
    <property type="component" value="Chromosome"/>
</dbReference>
<dbReference type="Pfam" id="PF16998">
    <property type="entry name" value="17kDa_Anti_2"/>
    <property type="match status" value="1"/>
</dbReference>
<dbReference type="EMBL" id="AP009384">
    <property type="protein sequence ID" value="BAF87196.1"/>
    <property type="molecule type" value="Genomic_DNA"/>
</dbReference>
<name>A8HRJ5_AZOC5</name>
<evidence type="ECO:0000259" key="1">
    <source>
        <dbReference type="Pfam" id="PF16998"/>
    </source>
</evidence>
<proteinExistence type="predicted"/>
<dbReference type="KEGG" id="azc:AZC_1198"/>
<reference evidence="2 3" key="5">
    <citation type="journal article" date="2010" name="Appl. Environ. Microbiol.">
        <title>phrR-like gene praR of Azorhizobium caulinodans ORS571 is essential for symbiosis with Sesbania rostrata and is involved in expression of reb genes.</title>
        <authorList>
            <person name="Akiba N."/>
            <person name="Aono T."/>
            <person name="Toyazaki H."/>
            <person name="Sato S."/>
            <person name="Oyaizu H."/>
        </authorList>
    </citation>
    <scope>NUCLEOTIDE SEQUENCE [LARGE SCALE GENOMIC DNA]</scope>
    <source>
        <strain evidence="3">ATCC 43989 / DSM 5975 / JCM 20966 / LMG 6465 / NBRC 14845 / NCIMB 13405 / ORS 571</strain>
    </source>
</reference>
<evidence type="ECO:0000313" key="3">
    <source>
        <dbReference type="Proteomes" id="UP000000270"/>
    </source>
</evidence>